<dbReference type="Gene3D" id="3.30.390.10">
    <property type="entry name" value="Enolase-like, N-terminal domain"/>
    <property type="match status" value="1"/>
</dbReference>
<comment type="caution">
    <text evidence="2">The sequence shown here is derived from an EMBL/GenBank/DDBJ whole genome shotgun (WGS) entry which is preliminary data.</text>
</comment>
<evidence type="ECO:0000313" key="2">
    <source>
        <dbReference type="EMBL" id="KAL0169318.1"/>
    </source>
</evidence>
<feature type="non-terminal residue" evidence="2">
    <location>
        <position position="115"/>
    </location>
</feature>
<dbReference type="SUPFAM" id="SSF54826">
    <property type="entry name" value="Enolase N-terminal domain-like"/>
    <property type="match status" value="1"/>
</dbReference>
<organism evidence="2 3">
    <name type="scientific">Cirrhinus mrigala</name>
    <name type="common">Mrigala</name>
    <dbReference type="NCBI Taxonomy" id="683832"/>
    <lineage>
        <taxon>Eukaryota</taxon>
        <taxon>Metazoa</taxon>
        <taxon>Chordata</taxon>
        <taxon>Craniata</taxon>
        <taxon>Vertebrata</taxon>
        <taxon>Euteleostomi</taxon>
        <taxon>Actinopterygii</taxon>
        <taxon>Neopterygii</taxon>
        <taxon>Teleostei</taxon>
        <taxon>Ostariophysi</taxon>
        <taxon>Cypriniformes</taxon>
        <taxon>Cyprinidae</taxon>
        <taxon>Labeoninae</taxon>
        <taxon>Labeonini</taxon>
        <taxon>Cirrhinus</taxon>
    </lineage>
</organism>
<dbReference type="EMBL" id="JAMKFB020000017">
    <property type="protein sequence ID" value="KAL0169318.1"/>
    <property type="molecule type" value="Genomic_DNA"/>
</dbReference>
<dbReference type="InterPro" id="IPR029017">
    <property type="entry name" value="Enolase-like_N"/>
</dbReference>
<evidence type="ECO:0000256" key="1">
    <source>
        <dbReference type="SAM" id="MobiDB-lite"/>
    </source>
</evidence>
<evidence type="ECO:0000313" key="3">
    <source>
        <dbReference type="Proteomes" id="UP001529510"/>
    </source>
</evidence>
<protein>
    <submittedName>
        <fullName evidence="2">Uncharacterized protein</fullName>
    </submittedName>
</protein>
<dbReference type="Proteomes" id="UP001529510">
    <property type="component" value="Unassembled WGS sequence"/>
</dbReference>
<sequence length="115" mass="12661">MVCSAVMSGPSDGLADGVEESGEAFSNSNQQHLSITTALKWIREHLSPMLHGFNPTDQTNVDKLLSDFFMARYLEHRDSLNIKEEDELRNESMSEALPQATPTPAPAKDKKGGDK</sequence>
<keyword evidence="3" id="KW-1185">Reference proteome</keyword>
<reference evidence="2 3" key="1">
    <citation type="submission" date="2024-05" db="EMBL/GenBank/DDBJ databases">
        <title>Genome sequencing and assembly of Indian major carp, Cirrhinus mrigala (Hamilton, 1822).</title>
        <authorList>
            <person name="Mohindra V."/>
            <person name="Chowdhury L.M."/>
            <person name="Lal K."/>
            <person name="Jena J.K."/>
        </authorList>
    </citation>
    <scope>NUCLEOTIDE SEQUENCE [LARGE SCALE GENOMIC DNA]</scope>
    <source>
        <strain evidence="2">CM1030</strain>
        <tissue evidence="2">Blood</tissue>
    </source>
</reference>
<feature type="region of interest" description="Disordered" evidence="1">
    <location>
        <begin position="82"/>
        <end position="115"/>
    </location>
</feature>
<proteinExistence type="predicted"/>
<accession>A0ABD0P5E7</accession>
<gene>
    <name evidence="2" type="ORF">M9458_033914</name>
</gene>
<feature type="region of interest" description="Disordered" evidence="1">
    <location>
        <begin position="1"/>
        <end position="30"/>
    </location>
</feature>
<dbReference type="AlphaFoldDB" id="A0ABD0P5E7"/>
<name>A0ABD0P5E7_CIRMR</name>